<gene>
    <name evidence="1" type="ORF">CDAR_123491</name>
</gene>
<evidence type="ECO:0000313" key="1">
    <source>
        <dbReference type="EMBL" id="GIY86219.1"/>
    </source>
</evidence>
<dbReference type="Proteomes" id="UP001054837">
    <property type="component" value="Unassembled WGS sequence"/>
</dbReference>
<accession>A0AAV4WWN7</accession>
<sequence>MQVIKLSSKPHGNLEKFKHDRINATHTYPTPDKSTVQASLICAHLSPTRITTVICKYGRKQMVTYNAIINEALAQGTQTHRAVPFLCGLRSR</sequence>
<dbReference type="EMBL" id="BPLQ01015161">
    <property type="protein sequence ID" value="GIY86219.1"/>
    <property type="molecule type" value="Genomic_DNA"/>
</dbReference>
<dbReference type="AlphaFoldDB" id="A0AAV4WWN7"/>
<reference evidence="1 2" key="1">
    <citation type="submission" date="2021-06" db="EMBL/GenBank/DDBJ databases">
        <title>Caerostris darwini draft genome.</title>
        <authorList>
            <person name="Kono N."/>
            <person name="Arakawa K."/>
        </authorList>
    </citation>
    <scope>NUCLEOTIDE SEQUENCE [LARGE SCALE GENOMIC DNA]</scope>
</reference>
<proteinExistence type="predicted"/>
<organism evidence="1 2">
    <name type="scientific">Caerostris darwini</name>
    <dbReference type="NCBI Taxonomy" id="1538125"/>
    <lineage>
        <taxon>Eukaryota</taxon>
        <taxon>Metazoa</taxon>
        <taxon>Ecdysozoa</taxon>
        <taxon>Arthropoda</taxon>
        <taxon>Chelicerata</taxon>
        <taxon>Arachnida</taxon>
        <taxon>Araneae</taxon>
        <taxon>Araneomorphae</taxon>
        <taxon>Entelegynae</taxon>
        <taxon>Araneoidea</taxon>
        <taxon>Araneidae</taxon>
        <taxon>Caerostris</taxon>
    </lineage>
</organism>
<name>A0AAV4WWN7_9ARAC</name>
<comment type="caution">
    <text evidence="1">The sequence shown here is derived from an EMBL/GenBank/DDBJ whole genome shotgun (WGS) entry which is preliminary data.</text>
</comment>
<keyword evidence="2" id="KW-1185">Reference proteome</keyword>
<protein>
    <submittedName>
        <fullName evidence="1">Uncharacterized protein</fullName>
    </submittedName>
</protein>
<evidence type="ECO:0000313" key="2">
    <source>
        <dbReference type="Proteomes" id="UP001054837"/>
    </source>
</evidence>